<feature type="domain" description="EGF-like" evidence="18">
    <location>
        <begin position="2453"/>
        <end position="2493"/>
    </location>
</feature>
<dbReference type="Pfam" id="PF12662">
    <property type="entry name" value="cEGF"/>
    <property type="match status" value="2"/>
</dbReference>
<feature type="domain" description="EGF-like" evidence="18">
    <location>
        <begin position="2277"/>
        <end position="2318"/>
    </location>
</feature>
<dbReference type="SMART" id="SM00539">
    <property type="entry name" value="NIDO"/>
    <property type="match status" value="1"/>
</dbReference>
<feature type="domain" description="EGF-like" evidence="18">
    <location>
        <begin position="1213"/>
        <end position="1250"/>
    </location>
</feature>
<feature type="domain" description="EGF-like" evidence="18">
    <location>
        <begin position="553"/>
        <end position="590"/>
    </location>
</feature>
<feature type="domain" description="EGF-like" evidence="18">
    <location>
        <begin position="673"/>
        <end position="712"/>
    </location>
</feature>
<evidence type="ECO:0000256" key="8">
    <source>
        <dbReference type="ARBA" id="ARBA00022729"/>
    </source>
</evidence>
<evidence type="ECO:0000256" key="4">
    <source>
        <dbReference type="ARBA" id="ARBA00022525"/>
    </source>
</evidence>
<feature type="domain" description="EGF-like" evidence="18">
    <location>
        <begin position="1172"/>
        <end position="1212"/>
    </location>
</feature>
<dbReference type="Pfam" id="PF23263">
    <property type="entry name" value="C8-3_MUC4"/>
    <property type="match status" value="1"/>
</dbReference>
<evidence type="ECO:0000256" key="11">
    <source>
        <dbReference type="ARBA" id="ARBA00022989"/>
    </source>
</evidence>
<dbReference type="InterPro" id="IPR026823">
    <property type="entry name" value="cEGF"/>
</dbReference>
<dbReference type="InterPro" id="IPR005533">
    <property type="entry name" value="AMOP_dom"/>
</dbReference>
<feature type="domain" description="EGF-like" evidence="18">
    <location>
        <begin position="920"/>
        <end position="961"/>
    </location>
</feature>
<dbReference type="InterPro" id="IPR000152">
    <property type="entry name" value="EGF-type_Asp/Asn_hydroxyl_site"/>
</dbReference>
<comment type="caution">
    <text evidence="15">Lacks conserved residue(s) required for the propagation of feature annotation.</text>
</comment>
<feature type="domain" description="EGF-like" evidence="18">
    <location>
        <begin position="267"/>
        <end position="306"/>
    </location>
</feature>
<protein>
    <submittedName>
        <fullName evidence="22">Fibrillin-1-like isoform X1</fullName>
    </submittedName>
</protein>
<keyword evidence="4" id="KW-0964">Secreted</keyword>
<dbReference type="EMBL" id="JAICCE010000007">
    <property type="protein sequence ID" value="KAG9275122.1"/>
    <property type="molecule type" value="Genomic_DNA"/>
</dbReference>
<evidence type="ECO:0000259" key="18">
    <source>
        <dbReference type="PROSITE" id="PS50026"/>
    </source>
</evidence>
<feature type="domain" description="EGF-like" evidence="18">
    <location>
        <begin position="102"/>
        <end position="140"/>
    </location>
</feature>
<evidence type="ECO:0000313" key="23">
    <source>
        <dbReference type="Proteomes" id="UP000752171"/>
    </source>
</evidence>
<dbReference type="PROSITE" id="PS51220">
    <property type="entry name" value="NIDO"/>
    <property type="match status" value="1"/>
</dbReference>
<dbReference type="InterPro" id="IPR049883">
    <property type="entry name" value="NOTCH1_EGF-like"/>
</dbReference>
<dbReference type="GO" id="GO:0016020">
    <property type="term" value="C:membrane"/>
    <property type="evidence" value="ECO:0007669"/>
    <property type="project" value="UniProtKB-SubCell"/>
</dbReference>
<feature type="domain" description="EGF-like" evidence="18">
    <location>
        <begin position="1382"/>
        <end position="1417"/>
    </location>
</feature>
<gene>
    <name evidence="22" type="primary">MUC4</name>
    <name evidence="22" type="ORF">AMEX_G9598</name>
</gene>
<accession>A0A8T2LZA5</accession>
<sequence>MQVPLLCLCALLTYASVGADLKDCEAVGKICNTFADCMKTRNNFTCVCFTGYTGDGLECTDIDECATGIHKCNIRAHCQNTPGSYSCTCLDGYSGDGFDCVDINECLTANGGCHADAVCTNRNGGRDCQCKKGFSGNGFQCTDNNECTTPGICHWNATCTNNPGSYVCTCNAGYKGNGNYLCLDVDECSETPGVCSAAFGFKGCRNLPGTYRCLCSSGFQSNGKTCEDINECSSNTCSIFADCVNTPGSYRCTCQDGFIGNGLICVDINECSSKNTCDPNAVCINVLGSYECSCRTGFQGGGVQCTDINECAVNNICPASITCVNTAGSYFCDCGQGYIFNKTQCQDLDECASGRCSQYASCANFPGYFTCTCLTGYTGDGLSCEDVDECSSYQTCNVNAICTNLPGSYNCSCKVGFTGDGVARCSDIDECLNVNNGGCSTKATCVNTIGSFSCVCPSGFMLVNNTVCQDIDECQVRDKPCKTNEMCVNKEGSYDCLCQVGFSRPTVGTECLDIDECTDSQACHYNATCLNSVGSFTCTCKHGFSGTGIKCEDVNECAADGACNPYAMCLNVPGDFYCQCYRGFEGDGFSCTDVNECALSNATCPDFSKCVNSPGTHVCSCLNGTVANQGTCVAPSQGCSPPCHPRGLCHPSPMGYQCVCDIGFVGDGSICFDIDECQDKVCLKNETMCVNSPGSFSCVCKKGYTQIGMECEDVDECASGKGDCSDFAKCVNTIGSYLCYCLNGFTGDGKNCSDIDECQSQNGGCHPVASCINNPGSYKCTCPPGMPGSGFNCTDVDECVENSTLPNDCSHLALCNNTEGSYTCRCLKGYQGDGFTCVDVDECQLPLRCGRNMVCHNTPGAYTCDCVLGTVYDYGTCVNASTCANATSVCSTHAECSVILGSYYCACRTGFYGNGTQCMDIDECALVEGQPCPQHANCFNTEGSYFCNCWDGYQDNETNCMDINECETGNFTCPNNSTCKNKDGGYLCLCNAGFVANNSLCLDIDECAAGLALCPNSSDCQNTIGSFFCECWDGYAGNASHCEDINECLDNATCPQHSTCVNTPGTFLCPCDVGFYNNDTHSTYCRDIDECSKPDLGPLCTNGTCINTAGSFYCDCNAGFRSNVTMCFDIDECSESHNKSVCQPYSTCTNIPGSFECKCYLGFQLNGRVCEDIDECQAKQSPCTENSKCVNTVGSFLCPCVSGFKTLGAICVDINECLFTNSCRPDQVCRNLPGSYQCSCPVGYHEENGTCTDTNECQNATILCHALARCWNTVGSFSCTCPLGYSGDGTVCKDINECSATISPCHRQARCFNTPGSYICVCSPGFLALGRMCVDRDECQQNRGGCHPAATCYNLVPGFQCQCASGWEPTSQNGIGAYGCIDQNECLSTGACSGKTTCTNSIGSFSCTCPDDNTNCQRLSLNDSRLFPFGDEVGDTGLPMSTADGNSPYITPPKGFPVMGKIYDRIFFSDNGLVQFQEVTENEKLLFPAPFPDGFIGNENLALLAVFWDDADLTLGNGKLFYQEYDQPNLSDMYSQLVFNHTADEVSKFEAKRGRPAFTPTWILKITWDHVLPVSYQKINLSETNTFQSILATDGSRSYALLQYGEMNWGPGQRTQNNALIGYTDGVGNFHNEIPNPPDNLFGPGGRYRPQTTVFNTGQLGQIVYDLNGASVLSSDSQRQCQVWALKEPDPKEWALGLTPCPCTRSQALEDLNFGPETLPVDNGMHIKELRGLRWGGSGGQAFQSLLYNKQNAGKRCVYDAQGPLLAGYSERYFTKMQDHIDKDLLPFQWCCVQSPLCQLYLEKRPLDRCQGFGWTSPDPSIPGNRGAPGIGLAYGSLHFTTFDGKDYTFKALGVFVIVRLSSITGSNVFTLQGETAVLQSNGQATRVPALVRVAAYHQTYGKVEWRSPVSEEKLTMLINDVDTPVSSGAVYSVQQGFAVRCSSVLSCVAVYEGGLNVAVWRGEAGRLTVLVEVPQSFYNRTLGLLGLWSSNVTDDFLQSNGRLLSFPDTSSPSEDKLAVFGQSWAVPVPESLLFSVPPLTPFQPVSTEELMSSVSPATLARHLQTCQGSMQCVHDILATDNTALGLQTMQDQKKLQSLTVTFGSMPPMIEGPTVVLCKVNSTLRVQFLSQDSNKDAFSFSLLPPRPPQATIGSADGILVWTPLSIQPVLLTVQVSDQTSSSLLSPIIKLCNCLNGGSCQYQTVADNYLQGKFQVVGCLCPAGFSGKYCGNRTDVCKGKPCFPGVDCFSQREPDSFTCGVCPPPTVSENKQGYKCFENDFCLPPFPAPCHPMANCYSTGYNYTCSCKPGFTGDGKKCTDIDECQNPAACPNAKYECVNTPGSSYCSCRYHSTEDSDGCGVSANPPGWNVFNVSMVWNDQMTAPQHLTQLEQILSQGFQNKFYNASIMPADLVTENGLSEYRINVSSDTPHWYVLDYLKRAGRYYSITAAYVDDLNECKGNETLCTSPAVCYNTYGGYRCVCNGTDLKEAQSCILDRGILNHTSTTAAKSLEDKKPLILGLVLGIGIPLLLMLLLAALACFCCSRRKTITGDIPHLVPAYVQNQISSHLNYDDPALHYKSHCSPRILDNITPQYRRCRR</sequence>
<feature type="domain" description="EGF-like" evidence="18">
    <location>
        <begin position="1087"/>
        <end position="1128"/>
    </location>
</feature>
<feature type="disulfide bond" evidence="15">
    <location>
        <begin position="639"/>
        <end position="649"/>
    </location>
</feature>
<evidence type="ECO:0000256" key="10">
    <source>
        <dbReference type="ARBA" id="ARBA00022837"/>
    </source>
</evidence>
<feature type="domain" description="EGF-like" evidence="18">
    <location>
        <begin position="184"/>
        <end position="227"/>
    </location>
</feature>
<keyword evidence="11 16" id="KW-1133">Transmembrane helix</keyword>
<dbReference type="GO" id="GO:0071944">
    <property type="term" value="C:cell periphery"/>
    <property type="evidence" value="ECO:0007669"/>
    <property type="project" value="UniProtKB-ARBA"/>
</dbReference>
<evidence type="ECO:0000259" key="19">
    <source>
        <dbReference type="PROSITE" id="PS50856"/>
    </source>
</evidence>
<dbReference type="InterPro" id="IPR024731">
    <property type="entry name" value="NELL2-like_EGF"/>
</dbReference>
<dbReference type="PROSITE" id="PS50856">
    <property type="entry name" value="AMOP"/>
    <property type="match status" value="1"/>
</dbReference>
<keyword evidence="9" id="KW-0677">Repeat</keyword>
<dbReference type="InterPro" id="IPR018097">
    <property type="entry name" value="EGF_Ca-bd_CS"/>
</dbReference>
<dbReference type="PROSITE" id="PS50026">
    <property type="entry name" value="EGF_3"/>
    <property type="match status" value="35"/>
</dbReference>
<dbReference type="PROSITE" id="PS00010">
    <property type="entry name" value="ASX_HYDROXYL"/>
    <property type="match status" value="30"/>
</dbReference>
<feature type="domain" description="EGF-like" evidence="18">
    <location>
        <begin position="228"/>
        <end position="266"/>
    </location>
</feature>
<comment type="subcellular location">
    <subcellularLocation>
        <location evidence="1">Membrane</location>
    </subcellularLocation>
    <subcellularLocation>
        <location evidence="2">Secreted</location>
        <location evidence="2">Extracellular space</location>
        <location evidence="2">Extracellular matrix</location>
    </subcellularLocation>
</comment>
<keyword evidence="10" id="KW-0106">Calcium</keyword>
<evidence type="ECO:0000256" key="15">
    <source>
        <dbReference type="PROSITE-ProRule" id="PRU00076"/>
    </source>
</evidence>
<feature type="domain" description="EGF-like" evidence="18">
    <location>
        <begin position="1129"/>
        <end position="1171"/>
    </location>
</feature>
<feature type="domain" description="AMOP" evidence="19">
    <location>
        <begin position="1673"/>
        <end position="1805"/>
    </location>
</feature>
<keyword evidence="5" id="KW-0272">Extracellular matrix</keyword>
<feature type="domain" description="EGF-like" evidence="18">
    <location>
        <begin position="347"/>
        <end position="385"/>
    </location>
</feature>
<dbReference type="PROSITE" id="PS00022">
    <property type="entry name" value="EGF_1"/>
    <property type="match status" value="1"/>
</dbReference>
<feature type="signal peptide" evidence="17">
    <location>
        <begin position="1"/>
        <end position="19"/>
    </location>
</feature>
<comment type="similarity">
    <text evidence="3">Belongs to the fibulin family.</text>
</comment>
<evidence type="ECO:0000313" key="22">
    <source>
        <dbReference type="EMBL" id="KAG9275122.1"/>
    </source>
</evidence>
<dbReference type="FunFam" id="2.10.25.10:FF:000014">
    <property type="entry name" value="Latent-transforming growth factor beta-binding protein 3"/>
    <property type="match status" value="2"/>
</dbReference>
<feature type="domain" description="EGF-like" evidence="18">
    <location>
        <begin position="713"/>
        <end position="753"/>
    </location>
</feature>
<dbReference type="Pfam" id="PF07645">
    <property type="entry name" value="EGF_CA"/>
    <property type="match status" value="23"/>
</dbReference>
<evidence type="ECO:0000256" key="1">
    <source>
        <dbReference type="ARBA" id="ARBA00004370"/>
    </source>
</evidence>
<proteinExistence type="inferred from homology"/>
<evidence type="ECO:0000256" key="9">
    <source>
        <dbReference type="ARBA" id="ARBA00022737"/>
    </source>
</evidence>
<dbReference type="PANTHER" id="PTHR24050">
    <property type="entry name" value="PA14 DOMAIN-CONTAINING PROTEIN"/>
    <property type="match status" value="1"/>
</dbReference>
<evidence type="ECO:0000259" key="20">
    <source>
        <dbReference type="PROSITE" id="PS51220"/>
    </source>
</evidence>
<dbReference type="FunFam" id="2.10.25.10:FF:000038">
    <property type="entry name" value="Fibrillin 2"/>
    <property type="match status" value="15"/>
</dbReference>
<evidence type="ECO:0000256" key="12">
    <source>
        <dbReference type="ARBA" id="ARBA00023136"/>
    </source>
</evidence>
<feature type="domain" description="EGF-like" evidence="18">
    <location>
        <begin position="1335"/>
        <end position="1373"/>
    </location>
</feature>
<dbReference type="GO" id="GO:0007160">
    <property type="term" value="P:cell-matrix adhesion"/>
    <property type="evidence" value="ECO:0007669"/>
    <property type="project" value="InterPro"/>
</dbReference>
<dbReference type="InterPro" id="IPR056619">
    <property type="entry name" value="C8-3_MUC4"/>
</dbReference>
<dbReference type="PROSITE" id="PS01186">
    <property type="entry name" value="EGF_2"/>
    <property type="match status" value="23"/>
</dbReference>
<dbReference type="Gene3D" id="2.10.25.10">
    <property type="entry name" value="Laminin"/>
    <property type="match status" value="36"/>
</dbReference>
<feature type="domain" description="EGF-like" evidence="18">
    <location>
        <begin position="20"/>
        <end position="60"/>
    </location>
</feature>
<dbReference type="GO" id="GO:0030855">
    <property type="term" value="P:epithelial cell differentiation"/>
    <property type="evidence" value="ECO:0007669"/>
    <property type="project" value="UniProtKB-ARBA"/>
</dbReference>
<evidence type="ECO:0000256" key="14">
    <source>
        <dbReference type="ARBA" id="ARBA00023180"/>
    </source>
</evidence>
<dbReference type="FunFam" id="2.10.25.10:FF:000002">
    <property type="entry name" value="Latent-transforming growth factor beta-binding protein 3"/>
    <property type="match status" value="1"/>
</dbReference>
<feature type="transmembrane region" description="Helical" evidence="16">
    <location>
        <begin position="2516"/>
        <end position="2540"/>
    </location>
</feature>
<comment type="caution">
    <text evidence="22">The sequence shown here is derived from an EMBL/GenBank/DDBJ whole genome shotgun (WGS) entry which is preliminary data.</text>
</comment>
<dbReference type="Pfam" id="PF12947">
    <property type="entry name" value="EGF_3"/>
    <property type="match status" value="8"/>
</dbReference>
<evidence type="ECO:0000256" key="2">
    <source>
        <dbReference type="ARBA" id="ARBA00004498"/>
    </source>
</evidence>
<dbReference type="InterPro" id="IPR052235">
    <property type="entry name" value="Nephronectin_domain"/>
</dbReference>
<evidence type="ECO:0000256" key="6">
    <source>
        <dbReference type="ARBA" id="ARBA00022536"/>
    </source>
</evidence>
<feature type="domain" description="EGF-like" evidence="18">
    <location>
        <begin position="427"/>
        <end position="469"/>
    </location>
</feature>
<evidence type="ECO:0000256" key="5">
    <source>
        <dbReference type="ARBA" id="ARBA00022530"/>
    </source>
</evidence>
<dbReference type="SMART" id="SM00181">
    <property type="entry name" value="EGF"/>
    <property type="match status" value="39"/>
</dbReference>
<dbReference type="Proteomes" id="UP000752171">
    <property type="component" value="Unassembled WGS sequence"/>
</dbReference>
<dbReference type="InterPro" id="IPR000742">
    <property type="entry name" value="EGF"/>
</dbReference>
<dbReference type="Pfam" id="PF06119">
    <property type="entry name" value="NIDO"/>
    <property type="match status" value="1"/>
</dbReference>
<feature type="domain" description="EGF-like" evidence="18">
    <location>
        <begin position="635"/>
        <end position="670"/>
    </location>
</feature>
<feature type="domain" description="EGF-like" evidence="18">
    <location>
        <begin position="1294"/>
        <end position="1334"/>
    </location>
</feature>
<dbReference type="InterPro" id="IPR009030">
    <property type="entry name" value="Growth_fac_rcpt_cys_sf"/>
</dbReference>
<feature type="domain" description="EGF-like" evidence="18">
    <location>
        <begin position="962"/>
        <end position="1002"/>
    </location>
</feature>
<evidence type="ECO:0000256" key="3">
    <source>
        <dbReference type="ARBA" id="ARBA00006127"/>
    </source>
</evidence>
<dbReference type="PANTHER" id="PTHR24050:SF27">
    <property type="entry name" value="FIBRILLIN-1"/>
    <property type="match status" value="1"/>
</dbReference>
<evidence type="ECO:0000256" key="17">
    <source>
        <dbReference type="SAM" id="SignalP"/>
    </source>
</evidence>
<feature type="domain" description="EGF-like" evidence="18">
    <location>
        <begin position="470"/>
        <end position="508"/>
    </location>
</feature>
<dbReference type="SUPFAM" id="SSF57184">
    <property type="entry name" value="Growth factor receptor domain"/>
    <property type="match status" value="12"/>
</dbReference>
<keyword evidence="12 16" id="KW-0472">Membrane</keyword>
<dbReference type="FunFam" id="2.10.25.10:FF:000506">
    <property type="entry name" value="Adhesion G protein-coupled receptor E1"/>
    <property type="match status" value="1"/>
</dbReference>
<feature type="domain" description="EGF-like" evidence="18">
    <location>
        <begin position="513"/>
        <end position="552"/>
    </location>
</feature>
<feature type="domain" description="EGF-like" evidence="18">
    <location>
        <begin position="1003"/>
        <end position="1043"/>
    </location>
</feature>
<feature type="chain" id="PRO_5035779311" evidence="17">
    <location>
        <begin position="20"/>
        <end position="2598"/>
    </location>
</feature>
<feature type="domain" description="EGF-like" evidence="18">
    <location>
        <begin position="1044"/>
        <end position="1081"/>
    </location>
</feature>
<feature type="domain" description="EGF-like" evidence="18">
    <location>
        <begin position="754"/>
        <end position="794"/>
    </location>
</feature>
<feature type="domain" description="EGF-like" evidence="18">
    <location>
        <begin position="61"/>
        <end position="99"/>
    </location>
</feature>
<feature type="domain" description="EGF-like" evidence="18">
    <location>
        <begin position="386"/>
        <end position="426"/>
    </location>
</feature>
<organism evidence="22 23">
    <name type="scientific">Astyanax mexicanus</name>
    <name type="common">Blind cave fish</name>
    <name type="synonym">Astyanax fasciatus mexicanus</name>
    <dbReference type="NCBI Taxonomy" id="7994"/>
    <lineage>
        <taxon>Eukaryota</taxon>
        <taxon>Metazoa</taxon>
        <taxon>Chordata</taxon>
        <taxon>Craniata</taxon>
        <taxon>Vertebrata</taxon>
        <taxon>Euteleostomi</taxon>
        <taxon>Actinopterygii</taxon>
        <taxon>Neopterygii</taxon>
        <taxon>Teleostei</taxon>
        <taxon>Ostariophysi</taxon>
        <taxon>Characiformes</taxon>
        <taxon>Characoidei</taxon>
        <taxon>Acestrorhamphidae</taxon>
        <taxon>Acestrorhamphinae</taxon>
        <taxon>Astyanax</taxon>
    </lineage>
</organism>
<reference evidence="22 23" key="1">
    <citation type="submission" date="2021-07" db="EMBL/GenBank/DDBJ databases">
        <authorList>
            <person name="Imarazene B."/>
            <person name="Zahm M."/>
            <person name="Klopp C."/>
            <person name="Cabau C."/>
            <person name="Beille S."/>
            <person name="Jouanno E."/>
            <person name="Castinel A."/>
            <person name="Lluch J."/>
            <person name="Gil L."/>
            <person name="Kuchtly C."/>
            <person name="Lopez Roques C."/>
            <person name="Donnadieu C."/>
            <person name="Parrinello H."/>
            <person name="Journot L."/>
            <person name="Du K."/>
            <person name="Schartl M."/>
            <person name="Retaux S."/>
            <person name="Guiguen Y."/>
        </authorList>
    </citation>
    <scope>NUCLEOTIDE SEQUENCE [LARGE SCALE GENOMIC DNA]</scope>
    <source>
        <strain evidence="22">Pach_M1</strain>
        <tissue evidence="22">Testis</tissue>
    </source>
</reference>
<dbReference type="SMART" id="SM00216">
    <property type="entry name" value="VWD"/>
    <property type="match status" value="1"/>
</dbReference>
<feature type="domain" description="EGF-like" evidence="18">
    <location>
        <begin position="839"/>
        <end position="876"/>
    </location>
</feature>
<feature type="domain" description="EGF-like" evidence="18">
    <location>
        <begin position="1253"/>
        <end position="1293"/>
    </location>
</feature>
<feature type="domain" description="EGF-like" evidence="18">
    <location>
        <begin position="879"/>
        <end position="919"/>
    </location>
</feature>
<keyword evidence="14" id="KW-0325">Glycoprotein</keyword>
<evidence type="ECO:0000256" key="16">
    <source>
        <dbReference type="SAM" id="Phobius"/>
    </source>
</evidence>
<dbReference type="CDD" id="cd00054">
    <property type="entry name" value="EGF_CA"/>
    <property type="match status" value="27"/>
</dbReference>
<feature type="domain" description="EGF-like" evidence="18">
    <location>
        <begin position="143"/>
        <end position="183"/>
    </location>
</feature>
<dbReference type="InterPro" id="IPR001881">
    <property type="entry name" value="EGF-like_Ca-bd_dom"/>
</dbReference>
<evidence type="ECO:0000259" key="21">
    <source>
        <dbReference type="PROSITE" id="PS51233"/>
    </source>
</evidence>
<dbReference type="PROSITE" id="PS51233">
    <property type="entry name" value="VWFD"/>
    <property type="match status" value="1"/>
</dbReference>
<dbReference type="SUPFAM" id="SSF57196">
    <property type="entry name" value="EGF/Laminin"/>
    <property type="match status" value="2"/>
</dbReference>
<dbReference type="FunFam" id="2.10.25.10:FF:000119">
    <property type="entry name" value="vitamin K-dependent protein S"/>
    <property type="match status" value="1"/>
</dbReference>
<dbReference type="OrthoDB" id="4405280at2759"/>
<keyword evidence="13 15" id="KW-1015">Disulfide bond</keyword>
<dbReference type="InterPro" id="IPR003886">
    <property type="entry name" value="NIDO_dom"/>
</dbReference>
<keyword evidence="8 17" id="KW-0732">Signal</keyword>
<evidence type="ECO:0000256" key="13">
    <source>
        <dbReference type="ARBA" id="ARBA00023157"/>
    </source>
</evidence>
<keyword evidence="7 16" id="KW-0812">Transmembrane</keyword>
<feature type="domain" description="VWFD" evidence="21">
    <location>
        <begin position="1830"/>
        <end position="2033"/>
    </location>
</feature>
<keyword evidence="6 15" id="KW-0245">EGF-like domain</keyword>
<evidence type="ECO:0000256" key="7">
    <source>
        <dbReference type="ARBA" id="ARBA00022692"/>
    </source>
</evidence>
<dbReference type="PROSITE" id="PS01187">
    <property type="entry name" value="EGF_CA"/>
    <property type="match status" value="10"/>
</dbReference>
<dbReference type="InterPro" id="IPR001846">
    <property type="entry name" value="VWF_type-D"/>
</dbReference>
<name>A0A8T2LZA5_ASTMX</name>
<dbReference type="GO" id="GO:0005509">
    <property type="term" value="F:calcium ion binding"/>
    <property type="evidence" value="ECO:0007669"/>
    <property type="project" value="InterPro"/>
</dbReference>
<feature type="domain" description="EGF-like" evidence="18">
    <location>
        <begin position="795"/>
        <end position="836"/>
    </location>
</feature>
<feature type="domain" description="EGF-like" evidence="18">
    <location>
        <begin position="307"/>
        <end position="346"/>
    </location>
</feature>
<dbReference type="FunFam" id="2.10.25.10:FF:000005">
    <property type="entry name" value="Fibrillin 2"/>
    <property type="match status" value="1"/>
</dbReference>
<dbReference type="SMART" id="SM00179">
    <property type="entry name" value="EGF_CA"/>
    <property type="match status" value="37"/>
</dbReference>
<feature type="domain" description="NIDO" evidence="20">
    <location>
        <begin position="1506"/>
        <end position="1670"/>
    </location>
</feature>
<dbReference type="SMART" id="SM00723">
    <property type="entry name" value="AMOP"/>
    <property type="match status" value="1"/>
</dbReference>